<name>A0A7I8VI26_9ANNE</name>
<organism evidence="1 2">
    <name type="scientific">Dimorphilus gyrociliatus</name>
    <dbReference type="NCBI Taxonomy" id="2664684"/>
    <lineage>
        <taxon>Eukaryota</taxon>
        <taxon>Metazoa</taxon>
        <taxon>Spiralia</taxon>
        <taxon>Lophotrochozoa</taxon>
        <taxon>Annelida</taxon>
        <taxon>Polychaeta</taxon>
        <taxon>Polychaeta incertae sedis</taxon>
        <taxon>Dinophilidae</taxon>
        <taxon>Dimorphilus</taxon>
    </lineage>
</organism>
<evidence type="ECO:0000313" key="2">
    <source>
        <dbReference type="Proteomes" id="UP000549394"/>
    </source>
</evidence>
<dbReference type="EMBL" id="CAJFCJ010000005">
    <property type="protein sequence ID" value="CAD5114217.1"/>
    <property type="molecule type" value="Genomic_DNA"/>
</dbReference>
<accession>A0A7I8VI26</accession>
<protein>
    <submittedName>
        <fullName evidence="1">DgyrCDS3362</fullName>
    </submittedName>
</protein>
<gene>
    <name evidence="1" type="ORF">DGYR_LOCUS3086</name>
</gene>
<dbReference type="Proteomes" id="UP000549394">
    <property type="component" value="Unassembled WGS sequence"/>
</dbReference>
<keyword evidence="2" id="KW-1185">Reference proteome</keyword>
<sequence length="269" mass="31061">MSLNLKGRLKIRQEKSEYEEKFLKRLLHYFEYDIIFGHEASQLPDAVSSHQSIGTGEAFILFNKKRYAVLSETRFQHRFFPIKNCGKFIALELEDKHTGGKLLAVSWKIDSRLLKQKCIEVVNQLTDFISSVRIVDNIPVIIGGVFGISVFDALDNLPGEVSCHGYNPLTFRRQMRASDFFLTSDNVDMFQIQPLIFESVNLKQLHGRVRMNAEDVFYFDPVIAEFEMENLRKSVDPTKIPISAEKEEENAESEEVERETLKYVNVITI</sequence>
<proteinExistence type="predicted"/>
<evidence type="ECO:0000313" key="1">
    <source>
        <dbReference type="EMBL" id="CAD5114217.1"/>
    </source>
</evidence>
<comment type="caution">
    <text evidence="1">The sequence shown here is derived from an EMBL/GenBank/DDBJ whole genome shotgun (WGS) entry which is preliminary data.</text>
</comment>
<dbReference type="AlphaFoldDB" id="A0A7I8VI26"/>
<reference evidence="1 2" key="1">
    <citation type="submission" date="2020-08" db="EMBL/GenBank/DDBJ databases">
        <authorList>
            <person name="Hejnol A."/>
        </authorList>
    </citation>
    <scope>NUCLEOTIDE SEQUENCE [LARGE SCALE GENOMIC DNA]</scope>
</reference>